<dbReference type="Proteomes" id="UP001060112">
    <property type="component" value="Chromosome"/>
</dbReference>
<feature type="domain" description="dTDP-4-dehydro-6-deoxy-alpha-D-glucopyranose 2,3-dehydratase" evidence="1">
    <location>
        <begin position="176"/>
        <end position="301"/>
    </location>
</feature>
<name>A0ABY5I667_9FIRM</name>
<proteinExistence type="predicted"/>
<dbReference type="Pfam" id="PF03559">
    <property type="entry name" value="Hexose_dehydrat"/>
    <property type="match status" value="2"/>
</dbReference>
<dbReference type="Gene3D" id="3.90.79.40">
    <property type="entry name" value="EvaA sugar 2,3-dehydratase subunit"/>
    <property type="match status" value="2"/>
</dbReference>
<gene>
    <name evidence="2" type="ORF">NMU03_10395</name>
</gene>
<evidence type="ECO:0000313" key="2">
    <source>
        <dbReference type="EMBL" id="UTY40838.1"/>
    </source>
</evidence>
<evidence type="ECO:0000259" key="1">
    <source>
        <dbReference type="Pfam" id="PF03559"/>
    </source>
</evidence>
<protein>
    <submittedName>
        <fullName evidence="2">NDP-hexose 2,3-dehydratase family protein</fullName>
    </submittedName>
</protein>
<organism evidence="2 3">
    <name type="scientific">Allocoprobacillus halotolerans</name>
    <dbReference type="NCBI Taxonomy" id="2944914"/>
    <lineage>
        <taxon>Bacteria</taxon>
        <taxon>Bacillati</taxon>
        <taxon>Bacillota</taxon>
        <taxon>Erysipelotrichia</taxon>
        <taxon>Erysipelotrichales</taxon>
        <taxon>Erysipelotrichaceae</taxon>
        <taxon>Allocoprobacillus</taxon>
    </lineage>
</organism>
<evidence type="ECO:0000313" key="3">
    <source>
        <dbReference type="Proteomes" id="UP001060112"/>
    </source>
</evidence>
<reference evidence="2" key="1">
    <citation type="submission" date="2022-07" db="EMBL/GenBank/DDBJ databases">
        <title>Faecal culturing of patients with breast cancer.</title>
        <authorList>
            <person name="Teng N.M.Y."/>
            <person name="Kiu R."/>
            <person name="Evans R."/>
            <person name="Baker D.J."/>
            <person name="Zenner C."/>
            <person name="Robinson S.D."/>
            <person name="Hall L.J."/>
        </authorList>
    </citation>
    <scope>NUCLEOTIDE SEQUENCE</scope>
    <source>
        <strain evidence="2">LH1062</strain>
    </source>
</reference>
<keyword evidence="3" id="KW-1185">Reference proteome</keyword>
<dbReference type="InterPro" id="IPR005212">
    <property type="entry name" value="EvaA-like"/>
</dbReference>
<dbReference type="EMBL" id="CP101620">
    <property type="protein sequence ID" value="UTY40838.1"/>
    <property type="molecule type" value="Genomic_DNA"/>
</dbReference>
<feature type="domain" description="dTDP-4-dehydro-6-deoxy-alpha-D-glucopyranose 2,3-dehydratase" evidence="1">
    <location>
        <begin position="3"/>
        <end position="136"/>
    </location>
</feature>
<sequence>MIQNEIGFLGIICSIIQGKLHFLMQAKIEPGNINNIQISPTIQATKSNFTQKHGGKKPKYLEYFLNVKPEDIIVDQIQSEQSSRFFHKRNRNIIIMSKSDIPIENNFKWMTLGQIKRLMHFDNIVNMDTRTVISCLPTYNTMTTKEKLVEISRIKNQPLAKSILDFSELKLTNVFHEINNAKMFEEATLKFVPLDKLESWNMSDKEISNQKSNFKVIYCDISIEGREVTHWTQPLFKATGIAMFGLLTKVINDKRMFLIHIHQEIGCFDTVELGPSIQLEANELHKESQNIVEKIFFSYLKNKKIY</sequence>
<accession>A0ABY5I667</accession>
<dbReference type="InterPro" id="IPR038153">
    <property type="entry name" value="EvaA-like_sf"/>
</dbReference>